<organism evidence="1 2">
    <name type="scientific">Lentilactobacillus kisonensis DSM 19906 = JCM 15041</name>
    <dbReference type="NCBI Taxonomy" id="1423766"/>
    <lineage>
        <taxon>Bacteria</taxon>
        <taxon>Bacillati</taxon>
        <taxon>Bacillota</taxon>
        <taxon>Bacilli</taxon>
        <taxon>Lactobacillales</taxon>
        <taxon>Lactobacillaceae</taxon>
        <taxon>Lentilactobacillus</taxon>
    </lineage>
</organism>
<dbReference type="AlphaFoldDB" id="A0A0R1NR02"/>
<evidence type="ECO:0008006" key="3">
    <source>
        <dbReference type="Google" id="ProtNLM"/>
    </source>
</evidence>
<keyword evidence="2" id="KW-1185">Reference proteome</keyword>
<reference evidence="1 2" key="1">
    <citation type="journal article" date="2015" name="Genome Announc.">
        <title>Expanding the biotechnology potential of lactobacilli through comparative genomics of 213 strains and associated genera.</title>
        <authorList>
            <person name="Sun Z."/>
            <person name="Harris H.M."/>
            <person name="McCann A."/>
            <person name="Guo C."/>
            <person name="Argimon S."/>
            <person name="Zhang W."/>
            <person name="Yang X."/>
            <person name="Jeffery I.B."/>
            <person name="Cooney J.C."/>
            <person name="Kagawa T.F."/>
            <person name="Liu W."/>
            <person name="Song Y."/>
            <person name="Salvetti E."/>
            <person name="Wrobel A."/>
            <person name="Rasinkangas P."/>
            <person name="Parkhill J."/>
            <person name="Rea M.C."/>
            <person name="O'Sullivan O."/>
            <person name="Ritari J."/>
            <person name="Douillard F.P."/>
            <person name="Paul Ross R."/>
            <person name="Yang R."/>
            <person name="Briner A.E."/>
            <person name="Felis G.E."/>
            <person name="de Vos W.M."/>
            <person name="Barrangou R."/>
            <person name="Klaenhammer T.R."/>
            <person name="Caufield P.W."/>
            <person name="Cui Y."/>
            <person name="Zhang H."/>
            <person name="O'Toole P.W."/>
        </authorList>
    </citation>
    <scope>NUCLEOTIDE SEQUENCE [LARGE SCALE GENOMIC DNA]</scope>
    <source>
        <strain evidence="1 2">DSM 19906</strain>
    </source>
</reference>
<proteinExistence type="predicted"/>
<evidence type="ECO:0000313" key="1">
    <source>
        <dbReference type="EMBL" id="KRL22137.1"/>
    </source>
</evidence>
<dbReference type="EMBL" id="AZEB01000009">
    <property type="protein sequence ID" value="KRL22137.1"/>
    <property type="molecule type" value="Genomic_DNA"/>
</dbReference>
<gene>
    <name evidence="1" type="ORF">FC98_GL002754</name>
</gene>
<evidence type="ECO:0000313" key="2">
    <source>
        <dbReference type="Proteomes" id="UP000051439"/>
    </source>
</evidence>
<dbReference type="PATRIC" id="fig|1423766.4.peg.2884"/>
<sequence>MQTNLPNKTTFIPSPPVNEHEIFRAMQLYPDNAKVYHPHGTIDATSVFWLNKLHPNALNFAAFVDPKASEPLVLSKRILGDIQKLAWKFDVNRIITSDYAPQHTFNQWLTHQGFRLTEKAVQPTLRLSEVTIPEPDKPLDGQLLTAAQLLTQENLWQQIAQSSLSHYQAQHPNNPVANISLNDWQQLLSANLIPQAPVVLLDADNHFESTCFLYQQAKGQAMLNYPAEANNGKLMVLVNAQLHWLKSHYQAVTLSLSSNDHLGLQIYHEFLFENSPVYETYMKIVQH</sequence>
<name>A0A0R1NR02_9LACO</name>
<accession>A0A0R1NR02</accession>
<dbReference type="RefSeq" id="WP_008857463.1">
    <property type="nucleotide sequence ID" value="NZ_AZEB01000009.1"/>
</dbReference>
<comment type="caution">
    <text evidence="1">The sequence shown here is derived from an EMBL/GenBank/DDBJ whole genome shotgun (WGS) entry which is preliminary data.</text>
</comment>
<protein>
    <recommendedName>
        <fullName evidence="3">N-acetyltransferase domain-containing protein</fullName>
    </recommendedName>
</protein>
<dbReference type="Proteomes" id="UP000051439">
    <property type="component" value="Unassembled WGS sequence"/>
</dbReference>